<dbReference type="KEGG" id="mbe:MBM_03999"/>
<organism evidence="2 3">
    <name type="scientific">Marssonina brunnea f. sp. multigermtubi (strain MB_m1)</name>
    <name type="common">Marssonina leaf spot fungus</name>
    <dbReference type="NCBI Taxonomy" id="1072389"/>
    <lineage>
        <taxon>Eukaryota</taxon>
        <taxon>Fungi</taxon>
        <taxon>Dikarya</taxon>
        <taxon>Ascomycota</taxon>
        <taxon>Pezizomycotina</taxon>
        <taxon>Leotiomycetes</taxon>
        <taxon>Helotiales</taxon>
        <taxon>Drepanopezizaceae</taxon>
        <taxon>Drepanopeziza</taxon>
    </lineage>
</organism>
<dbReference type="EMBL" id="JH921434">
    <property type="protein sequence ID" value="EKD18227.1"/>
    <property type="molecule type" value="Genomic_DNA"/>
</dbReference>
<keyword evidence="3" id="KW-1185">Reference proteome</keyword>
<dbReference type="InterPro" id="IPR044553">
    <property type="entry name" value="Bbox1_ANCHR"/>
</dbReference>
<feature type="region of interest" description="Disordered" evidence="1">
    <location>
        <begin position="22"/>
        <end position="278"/>
    </location>
</feature>
<feature type="compositionally biased region" description="Low complexity" evidence="1">
    <location>
        <begin position="55"/>
        <end position="70"/>
    </location>
</feature>
<dbReference type="CDD" id="cd19817">
    <property type="entry name" value="Bbox1_ANCHR-like"/>
    <property type="match status" value="1"/>
</dbReference>
<dbReference type="Pfam" id="PF22586">
    <property type="entry name" value="ANCHR-like_BBOX"/>
    <property type="match status" value="1"/>
</dbReference>
<evidence type="ECO:0000313" key="2">
    <source>
        <dbReference type="EMBL" id="EKD18227.1"/>
    </source>
</evidence>
<dbReference type="PANTHER" id="PTHR46603:SF1">
    <property type="entry name" value="ABSCISSION_NOCUT CHECKPOINT REGULATOR"/>
    <property type="match status" value="1"/>
</dbReference>
<dbReference type="STRING" id="1072389.K1WZX8"/>
<accession>K1WZX8</accession>
<protein>
    <submittedName>
        <fullName evidence="2">Zinc finger, FYVE domain containing protein</fullName>
    </submittedName>
</protein>
<dbReference type="eggNOG" id="KOG1818">
    <property type="taxonomic scope" value="Eukaryota"/>
</dbReference>
<dbReference type="AlphaFoldDB" id="K1WZX8"/>
<dbReference type="GeneID" id="18759934"/>
<dbReference type="OrthoDB" id="5407799at2759"/>
<feature type="compositionally biased region" description="Basic and acidic residues" evidence="1">
    <location>
        <begin position="91"/>
        <end position="105"/>
    </location>
</feature>
<name>K1WZX8_MARBU</name>
<proteinExistence type="predicted"/>
<dbReference type="InParanoid" id="K1WZX8"/>
<dbReference type="HOGENOM" id="CLU_037982_1_1_1"/>
<evidence type="ECO:0000256" key="1">
    <source>
        <dbReference type="SAM" id="MobiDB-lite"/>
    </source>
</evidence>
<feature type="compositionally biased region" description="Acidic residues" evidence="1">
    <location>
        <begin position="240"/>
        <end position="250"/>
    </location>
</feature>
<sequence length="383" mass="42173">MSDPPTYDQHLLERLNALRKSSVELEPSKYKPISPKVATPESDLSARLKSLRNGTLSSSPSPSCPSTTMSIKATGKAPETLFPATPAEDPDPLRDPFDTDDKTLDELLADLGPEDQWMLNPDDPNDIQKLLDEAKNALPRDGEAHAEEAQPKDPEEVQARPDGSYLTRDLDMSSFALDDDGVADKKGAAPGKQHRDLEQESREAQDIVARMLDEVNLERANEPNDEHRNPLSDNSRDEDREGDEGDEGDEEGRSCLALPSAPSTLPEPIISSTSSRTRKSLDFESDIAARMAALQGLSANSLGMPSAPTFKPIDKPVKGVMKKQFTDEEVDSWCIICQDDATVKCAGCDGDLYCANCWKEGHMGPDVGLEEKRHKWMKYRKPN</sequence>
<dbReference type="OMA" id="TRCWYEM"/>
<dbReference type="PANTHER" id="PTHR46603">
    <property type="entry name" value="ABSCISSION/NOCUT CHECKPOINT REGULATOR"/>
    <property type="match status" value="1"/>
</dbReference>
<dbReference type="SUPFAM" id="SSF57845">
    <property type="entry name" value="B-box zinc-binding domain"/>
    <property type="match status" value="1"/>
</dbReference>
<feature type="compositionally biased region" description="Basic and acidic residues" evidence="1">
    <location>
        <begin position="182"/>
        <end position="239"/>
    </location>
</feature>
<evidence type="ECO:0000313" key="3">
    <source>
        <dbReference type="Proteomes" id="UP000006753"/>
    </source>
</evidence>
<reference evidence="2 3" key="1">
    <citation type="journal article" date="2012" name="BMC Genomics">
        <title>Sequencing the genome of Marssonina brunnea reveals fungus-poplar co-evolution.</title>
        <authorList>
            <person name="Zhu S."/>
            <person name="Cao Y.-Z."/>
            <person name="Jiang C."/>
            <person name="Tan B.-Y."/>
            <person name="Wang Z."/>
            <person name="Feng S."/>
            <person name="Zhang L."/>
            <person name="Su X.-H."/>
            <person name="Brejova B."/>
            <person name="Vinar T."/>
            <person name="Xu M."/>
            <person name="Wang M.-X."/>
            <person name="Zhang S.-G."/>
            <person name="Huang M.-R."/>
            <person name="Wu R."/>
            <person name="Zhou Y."/>
        </authorList>
    </citation>
    <scope>NUCLEOTIDE SEQUENCE [LARGE SCALE GENOMIC DNA]</scope>
    <source>
        <strain evidence="2 3">MB_m1</strain>
    </source>
</reference>
<dbReference type="Proteomes" id="UP000006753">
    <property type="component" value="Unassembled WGS sequence"/>
</dbReference>
<gene>
    <name evidence="2" type="ORF">MBM_03999</name>
</gene>
<dbReference type="RefSeq" id="XP_007291888.1">
    <property type="nucleotide sequence ID" value="XM_007291826.1"/>
</dbReference>
<feature type="compositionally biased region" description="Basic and acidic residues" evidence="1">
    <location>
        <begin position="129"/>
        <end position="159"/>
    </location>
</feature>